<dbReference type="PANTHER" id="PTHR30383:SF5">
    <property type="entry name" value="SGNH HYDROLASE-TYPE ESTERASE DOMAIN-CONTAINING PROTEIN"/>
    <property type="match status" value="1"/>
</dbReference>
<dbReference type="Gene3D" id="3.40.50.1110">
    <property type="entry name" value="SGNH hydrolase"/>
    <property type="match status" value="1"/>
</dbReference>
<feature type="compositionally biased region" description="Polar residues" evidence="1">
    <location>
        <begin position="234"/>
        <end position="255"/>
    </location>
</feature>
<accession>A0A9W5VPE2</accession>
<protein>
    <recommendedName>
        <fullName evidence="2">SGNH hydrolase-type esterase domain-containing protein</fullName>
    </recommendedName>
</protein>
<comment type="caution">
    <text evidence="3">The sequence shown here is derived from an EMBL/GenBank/DDBJ whole genome shotgun (WGS) entry which is preliminary data.</text>
</comment>
<evidence type="ECO:0000256" key="1">
    <source>
        <dbReference type="SAM" id="MobiDB-lite"/>
    </source>
</evidence>
<gene>
    <name evidence="3" type="ORF">IKC_06168</name>
</gene>
<feature type="domain" description="SGNH hydrolase-type esterase" evidence="2">
    <location>
        <begin position="571"/>
        <end position="746"/>
    </location>
</feature>
<dbReference type="RefSeq" id="WP_016124094.1">
    <property type="nucleotide sequence ID" value="NZ_KB976852.1"/>
</dbReference>
<reference evidence="3 4" key="1">
    <citation type="submission" date="2012-12" db="EMBL/GenBank/DDBJ databases">
        <title>The Genome Sequence of Bacillus cereus VD184.</title>
        <authorList>
            <consortium name="The Broad Institute Genome Sequencing Platform"/>
            <consortium name="The Broad Institute Genome Sequencing Center for Infectious Disease"/>
            <person name="Feldgarden M."/>
            <person name="Van der Auwera G.A."/>
            <person name="Mahillon J."/>
            <person name="Duprez V."/>
            <person name="Timmery S."/>
            <person name="Mattelet C."/>
            <person name="Dierick K."/>
            <person name="Sun M."/>
            <person name="Yu Z."/>
            <person name="Zhu L."/>
            <person name="Hu X."/>
            <person name="Shank E.B."/>
            <person name="Swiecicka I."/>
            <person name="Hansen B.M."/>
            <person name="Andrup L."/>
            <person name="Walker B."/>
            <person name="Young S.K."/>
            <person name="Zeng Q."/>
            <person name="Gargeya S."/>
            <person name="Fitzgerald M."/>
            <person name="Haas B."/>
            <person name="Abouelleil A."/>
            <person name="Alvarado L."/>
            <person name="Arachchi H.M."/>
            <person name="Berlin A.M."/>
            <person name="Chapman S.B."/>
            <person name="Dewar J."/>
            <person name="Goldberg J."/>
            <person name="Griggs A."/>
            <person name="Gujja S."/>
            <person name="Hansen M."/>
            <person name="Howarth C."/>
            <person name="Imamovic A."/>
            <person name="Larimer J."/>
            <person name="McCowan C."/>
            <person name="Murphy C."/>
            <person name="Neiman D."/>
            <person name="Pearson M."/>
            <person name="Priest M."/>
            <person name="Roberts A."/>
            <person name="Saif S."/>
            <person name="Shea T."/>
            <person name="Sisk P."/>
            <person name="Sykes S."/>
            <person name="Wortman J."/>
            <person name="Nusbaum C."/>
            <person name="Birren B."/>
        </authorList>
    </citation>
    <scope>NUCLEOTIDE SEQUENCE [LARGE SCALE GENOMIC DNA]</scope>
    <source>
        <strain evidence="3 4">VD184</strain>
    </source>
</reference>
<dbReference type="InterPro" id="IPR013830">
    <property type="entry name" value="SGNH_hydro"/>
</dbReference>
<dbReference type="Gene3D" id="1.20.5.340">
    <property type="match status" value="1"/>
</dbReference>
<proteinExistence type="predicted"/>
<evidence type="ECO:0000313" key="3">
    <source>
        <dbReference type="EMBL" id="EOQ00970.1"/>
    </source>
</evidence>
<evidence type="ECO:0000313" key="4">
    <source>
        <dbReference type="Proteomes" id="UP000014028"/>
    </source>
</evidence>
<dbReference type="CDD" id="cd00229">
    <property type="entry name" value="SGNH_hydrolase"/>
    <property type="match status" value="1"/>
</dbReference>
<dbReference type="PANTHER" id="PTHR30383">
    <property type="entry name" value="THIOESTERASE 1/PROTEASE 1/LYSOPHOSPHOLIPASE L1"/>
    <property type="match status" value="1"/>
</dbReference>
<sequence length="1112" mass="121561">MAEIQFNINMDLVDKYVPAEDITIPQEDNLSVKFTYSIFNREVAEDLTGATDIVVSFVKPDGHIVLQSNGTLELPNKVNIVANAQAFTYVGKVYMQVQYKKGTTTFNTRQAFFWVERSNTSCQTVASADFAPYLDNVVATGEMLDGLDLQALIDSKQTAEGAQADVNGIKPRVVALEVDVASLKTRMTTAEGTISTQGARIVALENSQGSFNTRITNVETKNSQQDTRLTNLETEQATQGSKLNAVETKNSQQDTRLTDLELFQSTTTSKDVEQDNRLTSIETKNTSQDSSISAIEMKNTEQDARLLSLEQSQPDLTPINTRITSVENKNAAQDNRLGDLETAKAANDTKNATQDSRLTSLENDASLLASTVANNKTTQDTVNTNLNNSISGVSARVTATETKNSQQDTRLDAAESKNTSQDAKIASLEGANSVVISDINALETLTGEHESRLDTNDTKNASQDSLIASNASAISSLNTTVNNNQTGMNTRVTTLETAKAANDTKNTQQDTRLTNLEAEHVTQNTRLNAIEAKNTVQDNDIDALKVANKGLHGMNKLFAKLDNGETGTIIFLGDSTTENNSYSTVNHVHRVRSMLEAKYGSKAVVLNKGIGGNKSTDGVARFFKDVVNLNPDAIVICFGINDSSVDPRIPIAVSKQANRDMIESALTYCGNKTDILFRTMNMPRNFANPAIPYFEEYNEMVMSLCNEYGVAYADYYSYMKSLGFDQTTIMPYFADSIHPNDLGQELIFNFIKQFIVKSDKQFTNKNEFQAYKIDGSNVSKSGTVVLRSGTGDPNLLNAPSQEWYDNQKTVSYVSYDFIGSEVGFYYLDVNWASALKVSIDGTEVANISQPNTTLNFSKRYVVSGLTDSAHTLRVDFLEANKTAYLSGFHYKSKKEYPTRVGNVETKNTQQDNRLTTLETSTTNLGNQKVNKSGDTLTGNLTFENTTVQRRMSWQGNTLNAGFNGFDGAIPNFSMVDFSTNQAIWSYQPTNNALVFKGDLLVPWVKNTSDGQANLNLTANASTIDGSFPPVATRRGNTVTVRLAIMRTSANGTDALTTIPSPYRPITAVAQSCLTVDGTAHAQLVIGTDGIVQIRGSNAQNKGTFVTVTYVVD</sequence>
<evidence type="ECO:0000259" key="2">
    <source>
        <dbReference type="Pfam" id="PF13472"/>
    </source>
</evidence>
<dbReference type="Pfam" id="PF13472">
    <property type="entry name" value="Lipase_GDSL_2"/>
    <property type="match status" value="1"/>
</dbReference>
<dbReference type="Proteomes" id="UP000014028">
    <property type="component" value="Unassembled WGS sequence"/>
</dbReference>
<feature type="region of interest" description="Disordered" evidence="1">
    <location>
        <begin position="234"/>
        <end position="258"/>
    </location>
</feature>
<dbReference type="InterPro" id="IPR051532">
    <property type="entry name" value="Ester_Hydrolysis_Enzymes"/>
</dbReference>
<dbReference type="EMBL" id="AHFK01000113">
    <property type="protein sequence ID" value="EOQ00970.1"/>
    <property type="molecule type" value="Genomic_DNA"/>
</dbReference>
<feature type="region of interest" description="Disordered" evidence="1">
    <location>
        <begin position="399"/>
        <end position="421"/>
    </location>
</feature>
<dbReference type="InterPro" id="IPR036514">
    <property type="entry name" value="SGNH_hydro_sf"/>
</dbReference>
<dbReference type="SUPFAM" id="SSF57997">
    <property type="entry name" value="Tropomyosin"/>
    <property type="match status" value="1"/>
</dbReference>
<dbReference type="SUPFAM" id="SSF52266">
    <property type="entry name" value="SGNH hydrolase"/>
    <property type="match status" value="1"/>
</dbReference>
<name>A0A9W5VPE2_BACCE</name>
<dbReference type="GO" id="GO:0004622">
    <property type="term" value="F:phosphatidylcholine lysophospholipase activity"/>
    <property type="evidence" value="ECO:0007669"/>
    <property type="project" value="TreeGrafter"/>
</dbReference>
<dbReference type="AlphaFoldDB" id="A0A9W5VPE2"/>
<organism evidence="3 4">
    <name type="scientific">Bacillus cereus VD184</name>
    <dbReference type="NCBI Taxonomy" id="1053242"/>
    <lineage>
        <taxon>Bacteria</taxon>
        <taxon>Bacillati</taxon>
        <taxon>Bacillota</taxon>
        <taxon>Bacilli</taxon>
        <taxon>Bacillales</taxon>
        <taxon>Bacillaceae</taxon>
        <taxon>Bacillus</taxon>
        <taxon>Bacillus cereus group</taxon>
    </lineage>
</organism>
<feature type="compositionally biased region" description="Polar residues" evidence="1">
    <location>
        <begin position="399"/>
        <end position="408"/>
    </location>
</feature>